<dbReference type="InterPro" id="IPR021747">
    <property type="entry name" value="DUF3313"/>
</dbReference>
<keyword evidence="1" id="KW-0732">Signal</keyword>
<reference evidence="4 5" key="1">
    <citation type="submission" date="2018-01" db="EMBL/GenBank/DDBJ databases">
        <authorList>
            <person name="Paulsen S."/>
            <person name="Gram L.K."/>
        </authorList>
    </citation>
    <scope>NUCLEOTIDE SEQUENCE [LARGE SCALE GENOMIC DNA]</scope>
    <source>
        <strain evidence="2 5">S3790</strain>
        <strain evidence="3 4">S3895</strain>
    </source>
</reference>
<evidence type="ECO:0000256" key="1">
    <source>
        <dbReference type="SAM" id="SignalP"/>
    </source>
</evidence>
<sequence>MPSSRILCTLMLCFFMSACSSLQHTKTGFLDNYELLKPSDEYPDTLQYRSAQFDNTQLQKISTIYLPKFEVWLTANDNAEFLSVNQSHIVQLSNYMQSQLKKKLSPYYQVVTKKPTTLNDEVLTIKGAFTNIDFQETSLDVRDFVPVKLVYNVGKTAYLEATEQTEAVTSVSLESAFYIGNRVQPVFMMTASKQLESVVKANGADNVEAVKAILDIWIKNFVTGMTNNRMAKN</sequence>
<reference evidence="2" key="3">
    <citation type="submission" date="2019-09" db="EMBL/GenBank/DDBJ databases">
        <title>Co-occurence of chitin degradation, pigmentation and bioactivity in marine Pseudoalteromonas.</title>
        <authorList>
            <person name="Sonnenschein E.C."/>
            <person name="Bech P.K."/>
        </authorList>
    </citation>
    <scope>NUCLEOTIDE SEQUENCE</scope>
    <source>
        <strain evidence="2">S3790</strain>
        <strain evidence="3">S3895</strain>
    </source>
</reference>
<gene>
    <name evidence="2" type="ORF">CWC19_19890</name>
    <name evidence="3" type="ORF">CWC20_20110</name>
</gene>
<name>A0A5S3UYF0_9GAMM</name>
<dbReference type="PROSITE" id="PS51257">
    <property type="entry name" value="PROKAR_LIPOPROTEIN"/>
    <property type="match status" value="1"/>
</dbReference>
<dbReference type="AlphaFoldDB" id="A0A5S3UYF0"/>
<comment type="caution">
    <text evidence="2">The sequence shown here is derived from an EMBL/GenBank/DDBJ whole genome shotgun (WGS) entry which is preliminary data.</text>
</comment>
<feature type="chain" id="PRO_5024348424" evidence="1">
    <location>
        <begin position="21"/>
        <end position="233"/>
    </location>
</feature>
<feature type="signal peptide" evidence="1">
    <location>
        <begin position="1"/>
        <end position="20"/>
    </location>
</feature>
<evidence type="ECO:0000313" key="5">
    <source>
        <dbReference type="Proteomes" id="UP000307217"/>
    </source>
</evidence>
<dbReference type="Proteomes" id="UP000307217">
    <property type="component" value="Unassembled WGS sequence"/>
</dbReference>
<keyword evidence="4" id="KW-1185">Reference proteome</keyword>
<accession>A0A5S3UYF0</accession>
<dbReference type="Pfam" id="PF11769">
    <property type="entry name" value="DUF3313"/>
    <property type="match status" value="1"/>
</dbReference>
<dbReference type="RefSeq" id="WP_138593638.1">
    <property type="nucleotide sequence ID" value="NZ_PNBW01000151.1"/>
</dbReference>
<organism evidence="2 5">
    <name type="scientific">Pseudoalteromonas aurantia</name>
    <dbReference type="NCBI Taxonomy" id="43654"/>
    <lineage>
        <taxon>Bacteria</taxon>
        <taxon>Pseudomonadati</taxon>
        <taxon>Pseudomonadota</taxon>
        <taxon>Gammaproteobacteria</taxon>
        <taxon>Alteromonadales</taxon>
        <taxon>Pseudoalteromonadaceae</taxon>
        <taxon>Pseudoalteromonas</taxon>
    </lineage>
</organism>
<evidence type="ECO:0000313" key="2">
    <source>
        <dbReference type="EMBL" id="TMO62596.1"/>
    </source>
</evidence>
<dbReference type="EMBL" id="PNBW01000151">
    <property type="protein sequence ID" value="TMO69898.1"/>
    <property type="molecule type" value="Genomic_DNA"/>
</dbReference>
<evidence type="ECO:0000313" key="4">
    <source>
        <dbReference type="Proteomes" id="UP000307164"/>
    </source>
</evidence>
<dbReference type="EMBL" id="PNBX01000132">
    <property type="protein sequence ID" value="TMO62596.1"/>
    <property type="molecule type" value="Genomic_DNA"/>
</dbReference>
<evidence type="ECO:0000313" key="3">
    <source>
        <dbReference type="EMBL" id="TMO69898.1"/>
    </source>
</evidence>
<dbReference type="OrthoDB" id="6298095at2"/>
<protein>
    <submittedName>
        <fullName evidence="2">DUF3313 domain-containing protein</fullName>
    </submittedName>
</protein>
<proteinExistence type="predicted"/>
<dbReference type="Proteomes" id="UP000307164">
    <property type="component" value="Unassembled WGS sequence"/>
</dbReference>
<reference evidence="4 5" key="2">
    <citation type="submission" date="2019-06" db="EMBL/GenBank/DDBJ databases">
        <title>Co-occurence of chitin degradation, pigmentation and bioactivity in marine Pseudoalteromonas.</title>
        <authorList>
            <person name="Sonnenschein E.C."/>
            <person name="Bech P.K."/>
        </authorList>
    </citation>
    <scope>NUCLEOTIDE SEQUENCE [LARGE SCALE GENOMIC DNA]</scope>
    <source>
        <strain evidence="5">S3790</strain>
        <strain evidence="4">S3895</strain>
    </source>
</reference>